<comment type="caution">
    <text evidence="2">The sequence shown here is derived from an EMBL/GenBank/DDBJ whole genome shotgun (WGS) entry which is preliminary data.</text>
</comment>
<protein>
    <recommendedName>
        <fullName evidence="4">EXS domain-containing protein</fullName>
    </recommendedName>
</protein>
<keyword evidence="1" id="KW-0812">Transmembrane</keyword>
<organism evidence="2 3">
    <name type="scientific">Phytophthora oleae</name>
    <dbReference type="NCBI Taxonomy" id="2107226"/>
    <lineage>
        <taxon>Eukaryota</taxon>
        <taxon>Sar</taxon>
        <taxon>Stramenopiles</taxon>
        <taxon>Oomycota</taxon>
        <taxon>Peronosporomycetes</taxon>
        <taxon>Peronosporales</taxon>
        <taxon>Peronosporaceae</taxon>
        <taxon>Phytophthora</taxon>
    </lineage>
</organism>
<reference evidence="2 3" key="1">
    <citation type="submission" date="2024-09" db="EMBL/GenBank/DDBJ databases">
        <title>Genome sequencing and assembly of Phytophthora oleae, isolate VK10A, causative agent of rot of olive drupes.</title>
        <authorList>
            <person name="Conti Taguali S."/>
            <person name="Riolo M."/>
            <person name="La Spada F."/>
            <person name="Cacciola S.O."/>
            <person name="Dionisio G."/>
        </authorList>
    </citation>
    <scope>NUCLEOTIDE SEQUENCE [LARGE SCALE GENOMIC DNA]</scope>
    <source>
        <strain evidence="2 3">VK10A</strain>
    </source>
</reference>
<evidence type="ECO:0000313" key="2">
    <source>
        <dbReference type="EMBL" id="KAL3665127.1"/>
    </source>
</evidence>
<proteinExistence type="predicted"/>
<dbReference type="Proteomes" id="UP001632037">
    <property type="component" value="Unassembled WGS sequence"/>
</dbReference>
<dbReference type="AlphaFoldDB" id="A0ABD3FFF2"/>
<evidence type="ECO:0000313" key="3">
    <source>
        <dbReference type="Proteomes" id="UP001632037"/>
    </source>
</evidence>
<gene>
    <name evidence="2" type="ORF">V7S43_009759</name>
</gene>
<keyword evidence="1" id="KW-1133">Transmembrane helix</keyword>
<dbReference type="EMBL" id="JBIMZQ010000021">
    <property type="protein sequence ID" value="KAL3665127.1"/>
    <property type="molecule type" value="Genomic_DNA"/>
</dbReference>
<keyword evidence="3" id="KW-1185">Reference proteome</keyword>
<sequence length="145" mass="16295">MLLGMFKLWMCDMALVFTYPPYFYVYTMLSNKAQMAFTALLPIIKLFMRNIFARAVSHLGDEIPQLVVFNVDVFGSLFISYCMQSTPSFWTTLEIMVADAVTMGLALRDIETLRQRVLNWSSWTTSSLGTAPPGPTIALACATIN</sequence>
<feature type="transmembrane region" description="Helical" evidence="1">
    <location>
        <begin position="23"/>
        <end position="44"/>
    </location>
</feature>
<name>A0ABD3FFF2_9STRA</name>
<keyword evidence="1" id="KW-0472">Membrane</keyword>
<accession>A0ABD3FFF2</accession>
<evidence type="ECO:0008006" key="4">
    <source>
        <dbReference type="Google" id="ProtNLM"/>
    </source>
</evidence>
<evidence type="ECO:0000256" key="1">
    <source>
        <dbReference type="SAM" id="Phobius"/>
    </source>
</evidence>